<sequence>MQKCHTAQETLIDKPCAFPKFLRSDCYLYERIGSSLCRIAASSTFCTVMLSLKSLLQRAKIHPKQNMPRREYLMAQEKEGHEFHDKWKDPYQHKRFPHPISMRKHTSCLNNHMGDQD</sequence>
<reference evidence="1 2" key="1">
    <citation type="submission" date="2015-09" db="EMBL/GenBank/DDBJ databases">
        <title>Atta colombica WGS genome.</title>
        <authorList>
            <person name="Nygaard S."/>
            <person name="Hu H."/>
            <person name="Boomsma J."/>
            <person name="Zhang G."/>
        </authorList>
    </citation>
    <scope>NUCLEOTIDE SEQUENCE [LARGE SCALE GENOMIC DNA]</scope>
    <source>
        <strain evidence="1">Treedump-2</strain>
        <tissue evidence="1">Whole body</tissue>
    </source>
</reference>
<dbReference type="Proteomes" id="UP000078540">
    <property type="component" value="Unassembled WGS sequence"/>
</dbReference>
<dbReference type="EMBL" id="KQ976540">
    <property type="protein sequence ID" value="KYM81221.1"/>
    <property type="molecule type" value="Genomic_DNA"/>
</dbReference>
<accession>A0A195B9L6</accession>
<dbReference type="AlphaFoldDB" id="A0A195B9L6"/>
<gene>
    <name evidence="1" type="ORF">ALC53_08292</name>
</gene>
<name>A0A195B9L6_9HYME</name>
<keyword evidence="2" id="KW-1185">Reference proteome</keyword>
<protein>
    <submittedName>
        <fullName evidence="1">Uncharacterized protein</fullName>
    </submittedName>
</protein>
<organism evidence="1 2">
    <name type="scientific">Atta colombica</name>
    <dbReference type="NCBI Taxonomy" id="520822"/>
    <lineage>
        <taxon>Eukaryota</taxon>
        <taxon>Metazoa</taxon>
        <taxon>Ecdysozoa</taxon>
        <taxon>Arthropoda</taxon>
        <taxon>Hexapoda</taxon>
        <taxon>Insecta</taxon>
        <taxon>Pterygota</taxon>
        <taxon>Neoptera</taxon>
        <taxon>Endopterygota</taxon>
        <taxon>Hymenoptera</taxon>
        <taxon>Apocrita</taxon>
        <taxon>Aculeata</taxon>
        <taxon>Formicoidea</taxon>
        <taxon>Formicidae</taxon>
        <taxon>Myrmicinae</taxon>
        <taxon>Atta</taxon>
    </lineage>
</organism>
<evidence type="ECO:0000313" key="2">
    <source>
        <dbReference type="Proteomes" id="UP000078540"/>
    </source>
</evidence>
<proteinExistence type="predicted"/>
<evidence type="ECO:0000313" key="1">
    <source>
        <dbReference type="EMBL" id="KYM81221.1"/>
    </source>
</evidence>